<reference evidence="4 5" key="1">
    <citation type="submission" date="2025-05" db="UniProtKB">
        <authorList>
            <consortium name="RefSeq"/>
        </authorList>
    </citation>
    <scope>IDENTIFICATION</scope>
    <source>
        <tissue evidence="4 5">Whole body</tissue>
    </source>
</reference>
<keyword evidence="2" id="KW-0812">Transmembrane</keyword>
<gene>
    <name evidence="4 5 6 7" type="primary">LOC107073064</name>
</gene>
<feature type="compositionally biased region" description="Low complexity" evidence="1">
    <location>
        <begin position="40"/>
        <end position="63"/>
    </location>
</feature>
<feature type="region of interest" description="Disordered" evidence="1">
    <location>
        <begin position="577"/>
        <end position="603"/>
    </location>
</feature>
<feature type="compositionally biased region" description="Pro residues" evidence="1">
    <location>
        <begin position="586"/>
        <end position="597"/>
    </location>
</feature>
<dbReference type="RefSeq" id="XP_015188970.1">
    <property type="nucleotide sequence ID" value="XM_015333484.1"/>
</dbReference>
<accession>A0ABM1J933</accession>
<feature type="compositionally biased region" description="Low complexity" evidence="1">
    <location>
        <begin position="479"/>
        <end position="488"/>
    </location>
</feature>
<proteinExistence type="predicted"/>
<organism evidence="3 5">
    <name type="scientific">Polistes dominula</name>
    <name type="common">European paper wasp</name>
    <name type="synonym">Vespa dominula</name>
    <dbReference type="NCBI Taxonomy" id="743375"/>
    <lineage>
        <taxon>Eukaryota</taxon>
        <taxon>Metazoa</taxon>
        <taxon>Ecdysozoa</taxon>
        <taxon>Arthropoda</taxon>
        <taxon>Hexapoda</taxon>
        <taxon>Insecta</taxon>
        <taxon>Pterygota</taxon>
        <taxon>Neoptera</taxon>
        <taxon>Endopterygota</taxon>
        <taxon>Hymenoptera</taxon>
        <taxon>Apocrita</taxon>
        <taxon>Aculeata</taxon>
        <taxon>Vespoidea</taxon>
        <taxon>Vespidae</taxon>
        <taxon>Polistinae</taxon>
        <taxon>Polistini</taxon>
        <taxon>Polistes</taxon>
    </lineage>
</organism>
<keyword evidence="3" id="KW-1185">Reference proteome</keyword>
<keyword evidence="2" id="KW-1133">Transmembrane helix</keyword>
<name>A0ABM1J933_POLDO</name>
<dbReference type="PANTHER" id="PTHR39947:SF1">
    <property type="entry name" value="IP19862P"/>
    <property type="match status" value="1"/>
</dbReference>
<feature type="transmembrane region" description="Helical" evidence="2">
    <location>
        <begin position="286"/>
        <end position="308"/>
    </location>
</feature>
<keyword evidence="2" id="KW-0472">Membrane</keyword>
<dbReference type="RefSeq" id="XP_015188973.1">
    <property type="nucleotide sequence ID" value="XM_015333487.1"/>
</dbReference>
<feature type="compositionally biased region" description="Low complexity" evidence="1">
    <location>
        <begin position="231"/>
        <end position="242"/>
    </location>
</feature>
<evidence type="ECO:0000256" key="1">
    <source>
        <dbReference type="SAM" id="MobiDB-lite"/>
    </source>
</evidence>
<dbReference type="RefSeq" id="XP_015188972.1">
    <property type="nucleotide sequence ID" value="XM_015333486.1"/>
</dbReference>
<dbReference type="Pfam" id="PF15038">
    <property type="entry name" value="Jiraiya"/>
    <property type="match status" value="1"/>
</dbReference>
<dbReference type="PANTHER" id="PTHR39947">
    <property type="entry name" value="IP19862P"/>
    <property type="match status" value="1"/>
</dbReference>
<evidence type="ECO:0000313" key="7">
    <source>
        <dbReference type="RefSeq" id="XP_015188973.1"/>
    </source>
</evidence>
<evidence type="ECO:0000313" key="5">
    <source>
        <dbReference type="RefSeq" id="XP_015188971.1"/>
    </source>
</evidence>
<feature type="region of interest" description="Disordered" evidence="1">
    <location>
        <begin position="156"/>
        <end position="197"/>
    </location>
</feature>
<evidence type="ECO:0000313" key="4">
    <source>
        <dbReference type="RefSeq" id="XP_015188970.1"/>
    </source>
</evidence>
<feature type="compositionally biased region" description="Polar residues" evidence="1">
    <location>
        <begin position="109"/>
        <end position="123"/>
    </location>
</feature>
<sequence>MLKHILTGQPSSAGSRHHHNDYQTSSGSLHASHHHHHQHNLLQQEQQPQPQQQQQQQQQQQHHYGGNGSGGTIARGTSATSARTNGIDVYDSVGHSSSQRPTTTTTTTNSLNVHHQAATTPSSAHRHPLNHSQLSVNNLSQRLNHSHALNLSTLSTSKHSVNSVSPVVGGSNNNNNGSNNINGHTNNNNNNNNNNLSSVPSQTVVGVQLPIHQDRPKANGGFDISRLSRLPSQTTPSPAPAAVHQPTMPVQIGGHPGPTVIPLNASWSSSLSRNHRCHEAGVKEMLTSLGLLCLVSLLLALLSLIFLLKISPLTVTPSSLISPEEYTIVYEVTLALCALALSLNLCCLLVCAIQFLFAVKLVKTSYQGHRSNKYLQKSSISRVCAVGGFFISIPVFLTGMILYTFIQFHSTPAIVTSVFIGLGIVFCGCAMVHNVFVWQREKTNAVKALAREQCEAAAQLQRQQQQLQQNHHHHHHQSHLLQQQQHQQHQQHQHQLRPSLYHSGCPPKIGSLTATHSNTTLPHHGGNRNNSQYHQQHQHHHHHHHHRHLSSPMSPPLLLSSTSAPLASTHSLLNVATNRSNVVTPPATPGDRSPPSPTNKFNRSHITREASGSVSPGLPAATLDLSSAATTNSPHELSTLV</sequence>
<evidence type="ECO:0000256" key="2">
    <source>
        <dbReference type="SAM" id="Phobius"/>
    </source>
</evidence>
<protein>
    <submittedName>
        <fullName evidence="4 5">Myb-like protein Q</fullName>
    </submittedName>
</protein>
<evidence type="ECO:0000313" key="6">
    <source>
        <dbReference type="RefSeq" id="XP_015188972.1"/>
    </source>
</evidence>
<dbReference type="RefSeq" id="XP_015188971.1">
    <property type="nucleotide sequence ID" value="XM_015333485.1"/>
</dbReference>
<evidence type="ECO:0000313" key="3">
    <source>
        <dbReference type="Proteomes" id="UP000694924"/>
    </source>
</evidence>
<feature type="region of interest" description="Disordered" evidence="1">
    <location>
        <begin position="1"/>
        <end position="129"/>
    </location>
</feature>
<feature type="compositionally biased region" description="Polar residues" evidence="1">
    <location>
        <begin position="512"/>
        <end position="521"/>
    </location>
</feature>
<feature type="compositionally biased region" description="Polar residues" evidence="1">
    <location>
        <begin position="75"/>
        <end position="84"/>
    </location>
</feature>
<feature type="compositionally biased region" description="Low complexity" evidence="1">
    <location>
        <begin position="160"/>
        <end position="197"/>
    </location>
</feature>
<dbReference type="Proteomes" id="UP000694924">
    <property type="component" value="Unplaced"/>
</dbReference>
<feature type="transmembrane region" description="Helical" evidence="2">
    <location>
        <begin position="328"/>
        <end position="359"/>
    </location>
</feature>
<feature type="region of interest" description="Disordered" evidence="1">
    <location>
        <begin position="463"/>
        <end position="555"/>
    </location>
</feature>
<feature type="transmembrane region" description="Helical" evidence="2">
    <location>
        <begin position="380"/>
        <end position="406"/>
    </location>
</feature>
<dbReference type="GeneID" id="107073064"/>
<dbReference type="InterPro" id="IPR029201">
    <property type="entry name" value="Jiraiya"/>
</dbReference>
<feature type="transmembrane region" description="Helical" evidence="2">
    <location>
        <begin position="412"/>
        <end position="437"/>
    </location>
</feature>
<feature type="region of interest" description="Disordered" evidence="1">
    <location>
        <begin position="215"/>
        <end position="242"/>
    </location>
</feature>
<feature type="compositionally biased region" description="Basic residues" evidence="1">
    <location>
        <begin position="536"/>
        <end position="549"/>
    </location>
</feature>